<name>A0A1I7RJF1_BURXY</name>
<dbReference type="EMBL" id="CAJFCV020000006">
    <property type="protein sequence ID" value="CAG9128840.1"/>
    <property type="molecule type" value="Genomic_DNA"/>
</dbReference>
<reference evidence="4" key="1">
    <citation type="submission" date="2016-11" db="UniProtKB">
        <authorList>
            <consortium name="WormBaseParasite"/>
        </authorList>
    </citation>
    <scope>IDENTIFICATION</scope>
</reference>
<evidence type="ECO:0000313" key="1">
    <source>
        <dbReference type="EMBL" id="CAD5233567.1"/>
    </source>
</evidence>
<proteinExistence type="predicted"/>
<keyword evidence="3" id="KW-1185">Reference proteome</keyword>
<dbReference type="EMBL" id="CAJFDI010000006">
    <property type="protein sequence ID" value="CAD5233567.1"/>
    <property type="molecule type" value="Genomic_DNA"/>
</dbReference>
<evidence type="ECO:0000313" key="3">
    <source>
        <dbReference type="Proteomes" id="UP000659654"/>
    </source>
</evidence>
<gene>
    <name evidence="1" type="ORF">BXYJ_LOCUS13658</name>
</gene>
<organism evidence="2 4">
    <name type="scientific">Bursaphelenchus xylophilus</name>
    <name type="common">Pinewood nematode worm</name>
    <name type="synonym">Aphelenchoides xylophilus</name>
    <dbReference type="NCBI Taxonomy" id="6326"/>
    <lineage>
        <taxon>Eukaryota</taxon>
        <taxon>Metazoa</taxon>
        <taxon>Ecdysozoa</taxon>
        <taxon>Nematoda</taxon>
        <taxon>Chromadorea</taxon>
        <taxon>Rhabditida</taxon>
        <taxon>Tylenchina</taxon>
        <taxon>Tylenchomorpha</taxon>
        <taxon>Aphelenchoidea</taxon>
        <taxon>Aphelenchoididae</taxon>
        <taxon>Bursaphelenchus</taxon>
    </lineage>
</organism>
<accession>A0A1I7RJF1</accession>
<dbReference type="WBParaSite" id="BXY_0083300.1">
    <property type="protein sequence ID" value="BXY_0083300.1"/>
    <property type="gene ID" value="BXY_0083300"/>
</dbReference>
<sequence>MKRPTLTTRCLANFLEHNIAAISTTTALTSTEVVEKIFLLNNKSLSLLHAESDSLFLILQRTGTGIKLRNKWTVYIAYHKLQRFLLISQCPKVAIQFDTDGLGHIVFRKSTVMLARALKDNSFITRLDLNLLPTSIRTGKERCLVKQVLSEIIHKTREIRGFSMEFLPFLDFLSREGLVNLEYLDVRLSYCWKYLPPLLTIPINHLRIQGDFIKYLAYSEGHQLNPHLEKVEIDSTLEYIGMPDFINEFKRAMTSFAKEISSRERVFIIRGPNFYEYGPMTDLLDTVQINLYRANSLLEIATAIDVKIDSILIIGAASVQDIIISSWKKIVKDYISFNFLKVEMESKSEKEAYFTLISHTGTKIEFRINCTEIVEQED</sequence>
<dbReference type="OrthoDB" id="10434812at2759"/>
<reference evidence="1" key="2">
    <citation type="submission" date="2020-09" db="EMBL/GenBank/DDBJ databases">
        <authorList>
            <person name="Kikuchi T."/>
        </authorList>
    </citation>
    <scope>NUCLEOTIDE SEQUENCE</scope>
    <source>
        <strain evidence="1">Ka4C1</strain>
    </source>
</reference>
<evidence type="ECO:0000313" key="4">
    <source>
        <dbReference type="WBParaSite" id="BXY_0083300.1"/>
    </source>
</evidence>
<evidence type="ECO:0000313" key="2">
    <source>
        <dbReference type="Proteomes" id="UP000095284"/>
    </source>
</evidence>
<protein>
    <submittedName>
        <fullName evidence="1">(pine wood nematode) hypothetical protein</fullName>
    </submittedName>
</protein>
<dbReference type="Proteomes" id="UP000095284">
    <property type="component" value="Unplaced"/>
</dbReference>
<dbReference type="Proteomes" id="UP000659654">
    <property type="component" value="Unassembled WGS sequence"/>
</dbReference>
<dbReference type="AlphaFoldDB" id="A0A1I7RJF1"/>
<dbReference type="Proteomes" id="UP000582659">
    <property type="component" value="Unassembled WGS sequence"/>
</dbReference>